<dbReference type="Gene3D" id="1.10.287.810">
    <property type="entry name" value="Mitochondrial import inner membrane translocase subunit tim13 like domains"/>
    <property type="match status" value="1"/>
</dbReference>
<keyword evidence="6" id="KW-0862">Zinc</keyword>
<dbReference type="AlphaFoldDB" id="A0AA38VF05"/>
<evidence type="ECO:0000256" key="7">
    <source>
        <dbReference type="ARBA" id="ARBA00022927"/>
    </source>
</evidence>
<dbReference type="GO" id="GO:0015031">
    <property type="term" value="P:protein transport"/>
    <property type="evidence" value="ECO:0007669"/>
    <property type="project" value="UniProtKB-KW"/>
</dbReference>
<evidence type="ECO:0000256" key="5">
    <source>
        <dbReference type="ARBA" id="ARBA00022792"/>
    </source>
</evidence>
<dbReference type="InterPro" id="IPR004217">
    <property type="entry name" value="Tim10-like"/>
</dbReference>
<evidence type="ECO:0000256" key="14">
    <source>
        <dbReference type="RuleBase" id="RU367043"/>
    </source>
</evidence>
<dbReference type="GO" id="GO:0046872">
    <property type="term" value="F:metal ion binding"/>
    <property type="evidence" value="ECO:0007669"/>
    <property type="project" value="UniProtKB-KW"/>
</dbReference>
<keyword evidence="5 14" id="KW-0999">Mitochondrion inner membrane</keyword>
<evidence type="ECO:0000256" key="4">
    <source>
        <dbReference type="ARBA" id="ARBA00022723"/>
    </source>
</evidence>
<comment type="similarity">
    <text evidence="2 14">Belongs to the small Tim family.</text>
</comment>
<dbReference type="GO" id="GO:0005743">
    <property type="term" value="C:mitochondrial inner membrane"/>
    <property type="evidence" value="ECO:0007669"/>
    <property type="project" value="UniProtKB-SubCell"/>
</dbReference>
<evidence type="ECO:0000256" key="6">
    <source>
        <dbReference type="ARBA" id="ARBA00022833"/>
    </source>
</evidence>
<keyword evidence="8 14" id="KW-0811">Translocation</keyword>
<evidence type="ECO:0000256" key="13">
    <source>
        <dbReference type="ARBA" id="ARBA00025862"/>
    </source>
</evidence>
<reference evidence="16" key="1">
    <citation type="submission" date="2022-07" db="EMBL/GenBank/DDBJ databases">
        <title>Fungi with potential for degradation of polypropylene.</title>
        <authorList>
            <person name="Gostincar C."/>
        </authorList>
    </citation>
    <scope>NUCLEOTIDE SEQUENCE</scope>
    <source>
        <strain evidence="16">EXF-13308</strain>
    </source>
</reference>
<keyword evidence="7 14" id="KW-0653">Protein transport</keyword>
<evidence type="ECO:0000256" key="1">
    <source>
        <dbReference type="ARBA" id="ARBA00004137"/>
    </source>
</evidence>
<evidence type="ECO:0000256" key="3">
    <source>
        <dbReference type="ARBA" id="ARBA00022448"/>
    </source>
</evidence>
<gene>
    <name evidence="16" type="ORF">NKR23_g9195</name>
</gene>
<evidence type="ECO:0000313" key="17">
    <source>
        <dbReference type="Proteomes" id="UP001174694"/>
    </source>
</evidence>
<evidence type="ECO:0000256" key="12">
    <source>
        <dbReference type="ARBA" id="ARBA00025151"/>
    </source>
</evidence>
<keyword evidence="10 14" id="KW-1015">Disulfide bond</keyword>
<evidence type="ECO:0000313" key="16">
    <source>
        <dbReference type="EMBL" id="KAJ9137281.1"/>
    </source>
</evidence>
<feature type="domain" description="Tim10-like" evidence="15">
    <location>
        <begin position="12"/>
        <end position="72"/>
    </location>
</feature>
<evidence type="ECO:0000256" key="9">
    <source>
        <dbReference type="ARBA" id="ARBA00023128"/>
    </source>
</evidence>
<comment type="subcellular location">
    <subcellularLocation>
        <location evidence="1 14">Mitochondrion inner membrane</location>
        <topology evidence="1 14">Peripheral membrane protein</topology>
        <orientation evidence="1 14">Intermembrane side</orientation>
    </subcellularLocation>
</comment>
<dbReference type="Proteomes" id="UP001174694">
    <property type="component" value="Unassembled WGS sequence"/>
</dbReference>
<dbReference type="Pfam" id="PF02953">
    <property type="entry name" value="zf-Tim10_DDP"/>
    <property type="match status" value="1"/>
</dbReference>
<keyword evidence="4" id="KW-0479">Metal-binding</keyword>
<keyword evidence="3 14" id="KW-0813">Transport</keyword>
<proteinExistence type="inferred from homology"/>
<comment type="subunit">
    <text evidence="13">Heterohexamer; composed of 3 copies of TIM8 and 3 copies of TIM13, named soluble 70 kDa complex. Associates with the TIM22 complex, whose core is composed of TIM22 and TIM54. Interacts with the transmembrane regions of multi-pass transmembrane proteins in transit.</text>
</comment>
<evidence type="ECO:0000256" key="8">
    <source>
        <dbReference type="ARBA" id="ARBA00023010"/>
    </source>
</evidence>
<comment type="function">
    <text evidence="12">Mitochondrial intermembrane chaperone that participates in the import and insertion of some multi-pass transmembrane proteins into the mitochondrial inner membrane. Also required for the transfer of beta-barrel precursors from the TOM complex to the sorting and assembly machinery (SAM complex) of the outer membrane. Acts as a chaperone-like protein that protects the hydrophobic precursors from aggregation and guide them through the mitochondrial intermembrane space. The TIM8-TIM13 complex is non essential and only mediates the import of few proteins, while the predominant TIM9-TIM10 70 kDa complex is crucial and mediates the import of much more proteins.</text>
</comment>
<comment type="domain">
    <text evidence="14">The twin CX3C motif contains 4 conserved Cys residues that form 2 disulfide bonds in the mitochondrial intermembrane space.</text>
</comment>
<organism evidence="16 17">
    <name type="scientific">Pleurostoma richardsiae</name>
    <dbReference type="NCBI Taxonomy" id="41990"/>
    <lineage>
        <taxon>Eukaryota</taxon>
        <taxon>Fungi</taxon>
        <taxon>Dikarya</taxon>
        <taxon>Ascomycota</taxon>
        <taxon>Pezizomycotina</taxon>
        <taxon>Sordariomycetes</taxon>
        <taxon>Sordariomycetidae</taxon>
        <taxon>Calosphaeriales</taxon>
        <taxon>Pleurostomataceae</taxon>
        <taxon>Pleurostoma</taxon>
    </lineage>
</organism>
<evidence type="ECO:0000256" key="10">
    <source>
        <dbReference type="ARBA" id="ARBA00023157"/>
    </source>
</evidence>
<dbReference type="EMBL" id="JANBVO010000035">
    <property type="protein sequence ID" value="KAJ9137281.1"/>
    <property type="molecule type" value="Genomic_DNA"/>
</dbReference>
<evidence type="ECO:0000256" key="2">
    <source>
        <dbReference type="ARBA" id="ARBA00006720"/>
    </source>
</evidence>
<dbReference type="GO" id="GO:0042719">
    <property type="term" value="C:mitochondrial intermembrane space chaperone complex"/>
    <property type="evidence" value="ECO:0007669"/>
    <property type="project" value="UniProtKB-ARBA"/>
</dbReference>
<keyword evidence="11 14" id="KW-0143">Chaperone</keyword>
<comment type="caution">
    <text evidence="16">The sequence shown here is derived from an EMBL/GenBank/DDBJ whole genome shotgun (WGS) entry which is preliminary data.</text>
</comment>
<name>A0AA38VF05_9PEZI</name>
<accession>A0AA38VF05</accession>
<keyword evidence="9 14" id="KW-0496">Mitochondrion</keyword>
<protein>
    <recommendedName>
        <fullName evidence="14">Mitochondrial import inner membrane translocase subunit</fullName>
    </recommendedName>
</protein>
<keyword evidence="5 14" id="KW-0472">Membrane</keyword>
<evidence type="ECO:0000256" key="11">
    <source>
        <dbReference type="ARBA" id="ARBA00023186"/>
    </source>
</evidence>
<dbReference type="FunFam" id="1.10.287.810:FF:000001">
    <property type="entry name" value="mitochondrial import inner membrane translocase subunit TIM13"/>
    <property type="match status" value="1"/>
</dbReference>
<evidence type="ECO:0000259" key="15">
    <source>
        <dbReference type="Pfam" id="PF02953"/>
    </source>
</evidence>
<dbReference type="InterPro" id="IPR035427">
    <property type="entry name" value="Tim10-like_dom_sf"/>
</dbReference>
<keyword evidence="17" id="KW-1185">Reference proteome</keyword>
<sequence>MDSSAVKQAIIKQILIESNTNNAKMLIERINESCFDKCIPKPGTSISSSEKTCVTQCMEKYMAAWNQVNAAYLKRIQQEVGNAGL</sequence>
<dbReference type="GO" id="GO:0045039">
    <property type="term" value="P:protein insertion into mitochondrial inner membrane"/>
    <property type="evidence" value="ECO:0007669"/>
    <property type="project" value="UniProtKB-ARBA"/>
</dbReference>
<dbReference type="SUPFAM" id="SSF144122">
    <property type="entry name" value="Tim10-like"/>
    <property type="match status" value="1"/>
</dbReference>